<feature type="region of interest" description="Disordered" evidence="1">
    <location>
        <begin position="1"/>
        <end position="33"/>
    </location>
</feature>
<name>A0A238GZL8_9BURK</name>
<proteinExistence type="predicted"/>
<accession>A0A238GZL8</accession>
<dbReference type="EMBL" id="FXAN01000025">
    <property type="protein sequence ID" value="SMF98429.1"/>
    <property type="molecule type" value="Genomic_DNA"/>
</dbReference>
<dbReference type="Proteomes" id="UP000198460">
    <property type="component" value="Unassembled WGS sequence"/>
</dbReference>
<gene>
    <name evidence="2" type="ORF">BSIN_1714</name>
</gene>
<feature type="compositionally biased region" description="Low complexity" evidence="1">
    <location>
        <begin position="1"/>
        <end position="16"/>
    </location>
</feature>
<evidence type="ECO:0000313" key="3">
    <source>
        <dbReference type="Proteomes" id="UP000198460"/>
    </source>
</evidence>
<organism evidence="2 3">
    <name type="scientific">Burkholderia singularis</name>
    <dbReference type="NCBI Taxonomy" id="1503053"/>
    <lineage>
        <taxon>Bacteria</taxon>
        <taxon>Pseudomonadati</taxon>
        <taxon>Pseudomonadota</taxon>
        <taxon>Betaproteobacteria</taxon>
        <taxon>Burkholderiales</taxon>
        <taxon>Burkholderiaceae</taxon>
        <taxon>Burkholderia</taxon>
        <taxon>pseudomallei group</taxon>
    </lineage>
</organism>
<evidence type="ECO:0000256" key="1">
    <source>
        <dbReference type="SAM" id="MobiDB-lite"/>
    </source>
</evidence>
<reference evidence="2 3" key="1">
    <citation type="submission" date="2017-04" db="EMBL/GenBank/DDBJ databases">
        <authorList>
            <person name="Afonso C.L."/>
            <person name="Miller P.J."/>
            <person name="Scott M.A."/>
            <person name="Spackman E."/>
            <person name="Goraichik I."/>
            <person name="Dimitrov K.M."/>
            <person name="Suarez D.L."/>
            <person name="Swayne D.E."/>
        </authorList>
    </citation>
    <scope>NUCLEOTIDE SEQUENCE [LARGE SCALE GENOMIC DNA]</scope>
    <source>
        <strain evidence="2">LMG 28154</strain>
    </source>
</reference>
<dbReference type="AlphaFoldDB" id="A0A238GZL8"/>
<sequence length="45" mass="4921">MRCRAFGAARRGCGTAPSHASSNANDGTLLHRNAPRHSVRGRFWI</sequence>
<evidence type="ECO:0000313" key="2">
    <source>
        <dbReference type="EMBL" id="SMF98429.1"/>
    </source>
</evidence>
<protein>
    <submittedName>
        <fullName evidence="2">Uncharacterized protein</fullName>
    </submittedName>
</protein>